<organism evidence="1 2">
    <name type="scientific">Amycolatopsis heterodermiae</name>
    <dbReference type="NCBI Taxonomy" id="3110235"/>
    <lineage>
        <taxon>Bacteria</taxon>
        <taxon>Bacillati</taxon>
        <taxon>Actinomycetota</taxon>
        <taxon>Actinomycetes</taxon>
        <taxon>Pseudonocardiales</taxon>
        <taxon>Pseudonocardiaceae</taxon>
        <taxon>Amycolatopsis</taxon>
    </lineage>
</organism>
<sequence length="363" mass="40631">MRDYARRLLQALADSSAAFTSTPRVTASSRHLGRLLEAVTDASPSFNGTLKSDTFRKVGAKYPASSEIGSDPLVDVEQDLNLPIETDPDLLDFLAAMTIGEVRLQSRSWMDRKNLSVAIMFTERVIALVEIAAELRAGSSVSQTPLDVDRILAIASDYAGEFSVFPGIEPRDAPKDFESTVSAGLLRYQYRADRESEESAHDSRAQLLDDLAQITRRHKRDASFALHRLHSKWLNDDDSDFRKLFGACALRDAARLDLAFEELRVPLSAVLSKFALSNSRQYLFAKKLVLVLKRVYESLDDVSGMDLSMVKIDDYDLSGVNWSSETVWPFGRVREIRARSVVIDRLHYRIAPDKTSTTTSLYA</sequence>
<dbReference type="EMBL" id="JAYFSI010000001">
    <property type="protein sequence ID" value="MEA5358283.1"/>
    <property type="molecule type" value="Genomic_DNA"/>
</dbReference>
<proteinExistence type="predicted"/>
<name>A0ABU5QWI4_9PSEU</name>
<gene>
    <name evidence="1" type="ORF">VA596_01940</name>
</gene>
<accession>A0ABU5QWI4</accession>
<keyword evidence="2" id="KW-1185">Reference proteome</keyword>
<evidence type="ECO:0000313" key="1">
    <source>
        <dbReference type="EMBL" id="MEA5358283.1"/>
    </source>
</evidence>
<reference evidence="1 2" key="1">
    <citation type="submission" date="2023-12" db="EMBL/GenBank/DDBJ databases">
        <title>Amycolatopsis sp. V23-08.</title>
        <authorList>
            <person name="Somphong A."/>
        </authorList>
    </citation>
    <scope>NUCLEOTIDE SEQUENCE [LARGE SCALE GENOMIC DNA]</scope>
    <source>
        <strain evidence="1 2">V23-08</strain>
    </source>
</reference>
<protein>
    <submittedName>
        <fullName evidence="1">Uncharacterized protein</fullName>
    </submittedName>
</protein>
<evidence type="ECO:0000313" key="2">
    <source>
        <dbReference type="Proteomes" id="UP001304298"/>
    </source>
</evidence>
<dbReference type="Proteomes" id="UP001304298">
    <property type="component" value="Unassembled WGS sequence"/>
</dbReference>
<dbReference type="RefSeq" id="WP_323322959.1">
    <property type="nucleotide sequence ID" value="NZ_JAYFSI010000001.1"/>
</dbReference>
<comment type="caution">
    <text evidence="1">The sequence shown here is derived from an EMBL/GenBank/DDBJ whole genome shotgun (WGS) entry which is preliminary data.</text>
</comment>